<evidence type="ECO:0000313" key="2">
    <source>
        <dbReference type="EMBL" id="KUG04943.1"/>
    </source>
</evidence>
<comment type="caution">
    <text evidence="2">The sequence shown here is derived from an EMBL/GenBank/DDBJ whole genome shotgun (WGS) entry which is preliminary data.</text>
</comment>
<dbReference type="SUPFAM" id="SSF52540">
    <property type="entry name" value="P-loop containing nucleoside triphosphate hydrolases"/>
    <property type="match status" value="1"/>
</dbReference>
<protein>
    <submittedName>
        <fullName evidence="2">Carbon monoxide dehydrogenase d protein</fullName>
    </submittedName>
</protein>
<sequence>MRDTIEILKSKMIKADYICNDRTATVLYLAEALHKPILVEGPAGVGKTAIAQAFSRMKGVPLIRLQCYEGIDESKALYEWNYKRQLLHIQAAVNQDTRLVEEEIFSDAFLLSRPLLNSIVSDTPAVLLIDEIDKVDFEFEALLLELLSEFQITIPELGTIKAKHIPYVFLTSNASRELSEALKRRCLYLYLDFPSRDMEEQILLLKVPDLSEQLAQKVAGVMRRIRGVEMKKLPSISESIDWASSLMWLGKDDVDVETMLQTLNTLVKHHEDLEKIERLLYSRQDLEFR</sequence>
<name>A0A0W8E8K2_9ZZZZ</name>
<dbReference type="InterPro" id="IPR027417">
    <property type="entry name" value="P-loop_NTPase"/>
</dbReference>
<reference evidence="2" key="1">
    <citation type="journal article" date="2015" name="Proc. Natl. Acad. Sci. U.S.A.">
        <title>Networks of energetic and metabolic interactions define dynamics in microbial communities.</title>
        <authorList>
            <person name="Embree M."/>
            <person name="Liu J.K."/>
            <person name="Al-Bassam M.M."/>
            <person name="Zengler K."/>
        </authorList>
    </citation>
    <scope>NUCLEOTIDE SEQUENCE</scope>
</reference>
<dbReference type="InterPro" id="IPR050764">
    <property type="entry name" value="CbbQ/NirQ/NorQ/GpvN"/>
</dbReference>
<gene>
    <name evidence="2" type="ORF">ASZ90_017622</name>
</gene>
<proteinExistence type="predicted"/>
<accession>A0A0W8E8K2</accession>
<dbReference type="Pfam" id="PF07728">
    <property type="entry name" value="AAA_5"/>
    <property type="match status" value="1"/>
</dbReference>
<organism evidence="2">
    <name type="scientific">hydrocarbon metagenome</name>
    <dbReference type="NCBI Taxonomy" id="938273"/>
    <lineage>
        <taxon>unclassified sequences</taxon>
        <taxon>metagenomes</taxon>
        <taxon>ecological metagenomes</taxon>
    </lineage>
</organism>
<feature type="domain" description="ATPase dynein-related AAA" evidence="1">
    <location>
        <begin position="37"/>
        <end position="186"/>
    </location>
</feature>
<dbReference type="InterPro" id="IPR011704">
    <property type="entry name" value="ATPase_dyneun-rel_AAA"/>
</dbReference>
<dbReference type="AlphaFoldDB" id="A0A0W8E8K2"/>
<evidence type="ECO:0000259" key="1">
    <source>
        <dbReference type="Pfam" id="PF07728"/>
    </source>
</evidence>
<dbReference type="GO" id="GO:0016887">
    <property type="term" value="F:ATP hydrolysis activity"/>
    <property type="evidence" value="ECO:0007669"/>
    <property type="project" value="InterPro"/>
</dbReference>
<dbReference type="GO" id="GO:0005524">
    <property type="term" value="F:ATP binding"/>
    <property type="evidence" value="ECO:0007669"/>
    <property type="project" value="InterPro"/>
</dbReference>
<dbReference type="PANTHER" id="PTHR42759:SF1">
    <property type="entry name" value="MAGNESIUM-CHELATASE SUBUNIT CHLD"/>
    <property type="match status" value="1"/>
</dbReference>
<dbReference type="Gene3D" id="3.40.50.300">
    <property type="entry name" value="P-loop containing nucleotide triphosphate hydrolases"/>
    <property type="match status" value="1"/>
</dbReference>
<dbReference type="EMBL" id="LNQE01001834">
    <property type="protein sequence ID" value="KUG04943.1"/>
    <property type="molecule type" value="Genomic_DNA"/>
</dbReference>
<dbReference type="PANTHER" id="PTHR42759">
    <property type="entry name" value="MOXR FAMILY PROTEIN"/>
    <property type="match status" value="1"/>
</dbReference>